<dbReference type="AlphaFoldDB" id="A0AAV2I5T8"/>
<name>A0AAV2I5T8_LYMST</name>
<organism evidence="2 3">
    <name type="scientific">Lymnaea stagnalis</name>
    <name type="common">Great pond snail</name>
    <name type="synonym">Helix stagnalis</name>
    <dbReference type="NCBI Taxonomy" id="6523"/>
    <lineage>
        <taxon>Eukaryota</taxon>
        <taxon>Metazoa</taxon>
        <taxon>Spiralia</taxon>
        <taxon>Lophotrochozoa</taxon>
        <taxon>Mollusca</taxon>
        <taxon>Gastropoda</taxon>
        <taxon>Heterobranchia</taxon>
        <taxon>Euthyneura</taxon>
        <taxon>Panpulmonata</taxon>
        <taxon>Hygrophila</taxon>
        <taxon>Lymnaeoidea</taxon>
        <taxon>Lymnaeidae</taxon>
        <taxon>Lymnaea</taxon>
    </lineage>
</organism>
<evidence type="ECO:0000313" key="2">
    <source>
        <dbReference type="EMBL" id="CAL1542011.1"/>
    </source>
</evidence>
<protein>
    <submittedName>
        <fullName evidence="2">Uncharacterized protein</fullName>
    </submittedName>
</protein>
<reference evidence="2 3" key="1">
    <citation type="submission" date="2024-04" db="EMBL/GenBank/DDBJ databases">
        <authorList>
            <consortium name="Genoscope - CEA"/>
            <person name="William W."/>
        </authorList>
    </citation>
    <scope>NUCLEOTIDE SEQUENCE [LARGE SCALE GENOMIC DNA]</scope>
</reference>
<comment type="caution">
    <text evidence="2">The sequence shown here is derived from an EMBL/GenBank/DDBJ whole genome shotgun (WGS) entry which is preliminary data.</text>
</comment>
<feature type="region of interest" description="Disordered" evidence="1">
    <location>
        <begin position="381"/>
        <end position="400"/>
    </location>
</feature>
<sequence>MIVRMASSDEEIHCGYQHESKTRTLVDKLLQVDEVNFLQDKTGKDSDRDDDLDELITGWRNSFLLLKYPSASRRNDAKRKFSKSLGAEVIQTEIAVRCINEDFSSDHYKSPWKASVEPGTYRYIVNNGYYRTAKFSATGRSWVTAKRSRKPERGSMSNNEIKRAQKSLKRDLDFRFGQNHDSRSQSDEIGSSSEGNTVHDEIPHGGNTTAGDDHGLNASLVPRTVYVDVNADAFHHIHRVESAPNLSSKNSADGGRARFREDGLLHENAPNFQAPYRSSQSPFTTATFLRAESTLRPLEKLTPQQKMIERRASESEKHSSIACNAQTSFIATRNGLILQPAAHNSKNPFSDWPKTDIYNGNVDNGLALLSYLKKGAAASGGGDAKSVKDASASKPTTNDLSRILRETSKVLKSTLANGIANHQAAAQKRNGQGYKYFGSQSNGALGGFLGSNLASNADKAANSGSDQFGIGNALPLPEISGKRIMMESHQRTL</sequence>
<evidence type="ECO:0000256" key="1">
    <source>
        <dbReference type="SAM" id="MobiDB-lite"/>
    </source>
</evidence>
<proteinExistence type="predicted"/>
<gene>
    <name evidence="2" type="ORF">GSLYS_00015617001</name>
</gene>
<accession>A0AAV2I5T8</accession>
<keyword evidence="3" id="KW-1185">Reference proteome</keyword>
<evidence type="ECO:0000313" key="3">
    <source>
        <dbReference type="Proteomes" id="UP001497497"/>
    </source>
</evidence>
<feature type="region of interest" description="Disordered" evidence="1">
    <location>
        <begin position="142"/>
        <end position="161"/>
    </location>
</feature>
<dbReference type="Proteomes" id="UP001497497">
    <property type="component" value="Unassembled WGS sequence"/>
</dbReference>
<feature type="region of interest" description="Disordered" evidence="1">
    <location>
        <begin position="175"/>
        <end position="216"/>
    </location>
</feature>
<dbReference type="EMBL" id="CAXITT010000466">
    <property type="protein sequence ID" value="CAL1542011.1"/>
    <property type="molecule type" value="Genomic_DNA"/>
</dbReference>
<feature type="compositionally biased region" description="Polar residues" evidence="1">
    <location>
        <begin position="187"/>
        <end position="196"/>
    </location>
</feature>
<feature type="compositionally biased region" description="Basic and acidic residues" evidence="1">
    <location>
        <begin position="175"/>
        <end position="186"/>
    </location>
</feature>